<evidence type="ECO:0000256" key="2">
    <source>
        <dbReference type="ARBA" id="ARBA00001966"/>
    </source>
</evidence>
<comment type="cofactor">
    <cofactor evidence="2">
        <name>[4Fe-4S] cluster</name>
        <dbReference type="ChEBI" id="CHEBI:49883"/>
    </cofactor>
</comment>
<dbReference type="InterPro" id="IPR003594">
    <property type="entry name" value="HATPase_dom"/>
</dbReference>
<evidence type="ECO:0000256" key="16">
    <source>
        <dbReference type="ARBA" id="ARBA00024827"/>
    </source>
</evidence>
<evidence type="ECO:0000256" key="3">
    <source>
        <dbReference type="ARBA" id="ARBA00004370"/>
    </source>
</evidence>
<sequence>MGLRKTPGSPGGGNEGRLRWQAGTPGVASYRALASSLTDASRRPVLLLRILTITISTCLVGALLSLVLLGYVHRRELLRVNLRSAETVARLVEASLEHAMLRNDRAMAARIVESLVSEGNLEKVRVLDTGGAVRLSSVPDEVGTILDKTDAGCRECHGTPGPPGAGSVLVPTGQRHDRVVSVKPILNAPACRSCHDPGAPVLGVLMVESSVEGLLAQVGAGLPPLAAAAGISVLLLGGLLVFALDGMVTRPVRRLALAARTIGAGDLEHEVPLAGDDEVGLLARELEFMRRRLKTLLEEREGESRRVAALQERDRLARELHDRLAQVLSCVKLDLAVLEGHLAAGRRDEARAELWEMKELVQSAHLGLRETIFNLRLSATPSRGLVAAVRECLDACRTRYGVEVDLVERGGVVPPLPPEVEAELLRAIQEALSNAGRHAAARLVRVVFEIPSEGGLRITVEDDGRGFDPARTAGNSGHGFGLRIMRERLEGIGGRLEVHSRPREGTRIVMLVPGAGKG</sequence>
<evidence type="ECO:0000256" key="6">
    <source>
        <dbReference type="ARBA" id="ARBA00017322"/>
    </source>
</evidence>
<keyword evidence="14" id="KW-0902">Two-component regulatory system</keyword>
<feature type="transmembrane region" description="Helical" evidence="20">
    <location>
        <begin position="46"/>
        <end position="72"/>
    </location>
</feature>
<dbReference type="InterPro" id="IPR003660">
    <property type="entry name" value="HAMP_dom"/>
</dbReference>
<feature type="domain" description="HAMP" evidence="22">
    <location>
        <begin position="246"/>
        <end position="298"/>
    </location>
</feature>
<name>A0ABZ1BVP1_9FIRM</name>
<keyword evidence="23" id="KW-0547">Nucleotide-binding</keyword>
<dbReference type="PANTHER" id="PTHR24421">
    <property type="entry name" value="NITRATE/NITRITE SENSOR PROTEIN NARX-RELATED"/>
    <property type="match status" value="1"/>
</dbReference>
<evidence type="ECO:0000256" key="7">
    <source>
        <dbReference type="ARBA" id="ARBA00022485"/>
    </source>
</evidence>
<evidence type="ECO:0000256" key="12">
    <source>
        <dbReference type="ARBA" id="ARBA00022777"/>
    </source>
</evidence>
<reference evidence="23 24" key="1">
    <citation type="journal article" date="2024" name="Front. Microbiol.">
        <title>Novel thermophilic genera Geochorda gen. nov. and Carboxydochorda gen. nov. from the deep terrestrial subsurface reveal the ecophysiological diversity in the class Limnochordia.</title>
        <authorList>
            <person name="Karnachuk O.V."/>
            <person name="Lukina A.P."/>
            <person name="Avakyan M.R."/>
            <person name="Kadnikov V.V."/>
            <person name="Begmatov S."/>
            <person name="Beletsky A.V."/>
            <person name="Vlasova K.G."/>
            <person name="Novikov A.A."/>
            <person name="Shcherbakova V.A."/>
            <person name="Mardanov A.V."/>
            <person name="Ravin N.V."/>
        </authorList>
    </citation>
    <scope>NUCLEOTIDE SEQUENCE [LARGE SCALE GENOMIC DNA]</scope>
    <source>
        <strain evidence="23 24">L945</strain>
    </source>
</reference>
<evidence type="ECO:0000256" key="15">
    <source>
        <dbReference type="ARBA" id="ARBA00023014"/>
    </source>
</evidence>
<evidence type="ECO:0000256" key="14">
    <source>
        <dbReference type="ARBA" id="ARBA00023012"/>
    </source>
</evidence>
<evidence type="ECO:0000256" key="18">
    <source>
        <dbReference type="SAM" id="Coils"/>
    </source>
</evidence>
<dbReference type="Pfam" id="PF07730">
    <property type="entry name" value="HisKA_3"/>
    <property type="match status" value="1"/>
</dbReference>
<dbReference type="EC" id="2.7.13.3" evidence="5"/>
<dbReference type="GO" id="GO:0005524">
    <property type="term" value="F:ATP binding"/>
    <property type="evidence" value="ECO:0007669"/>
    <property type="project" value="UniProtKB-KW"/>
</dbReference>
<evidence type="ECO:0000256" key="19">
    <source>
        <dbReference type="SAM" id="MobiDB-lite"/>
    </source>
</evidence>
<dbReference type="Gene3D" id="3.30.565.10">
    <property type="entry name" value="Histidine kinase-like ATPase, C-terminal domain"/>
    <property type="match status" value="1"/>
</dbReference>
<feature type="domain" description="Histidine kinase" evidence="21">
    <location>
        <begin position="423"/>
        <end position="516"/>
    </location>
</feature>
<dbReference type="RefSeq" id="WP_324716126.1">
    <property type="nucleotide sequence ID" value="NZ_CP141615.1"/>
</dbReference>
<keyword evidence="18" id="KW-0175">Coiled coil</keyword>
<keyword evidence="10" id="KW-0808">Transferase</keyword>
<accession>A0ABZ1BVP1</accession>
<evidence type="ECO:0000256" key="5">
    <source>
        <dbReference type="ARBA" id="ARBA00012438"/>
    </source>
</evidence>
<proteinExistence type="predicted"/>
<comment type="function">
    <text evidence="16">Member of the two-component regulatory system NreB/NreC involved in the control of dissimilatory nitrate/nitrite reduction in response to oxygen. NreB functions as a direct oxygen sensor histidine kinase which is autophosphorylated, in the absence of oxygen, probably at the conserved histidine residue, and transfers its phosphate group probably to a conserved aspartate residue of NreC. NreB/NreC activates the expression of the nitrate (narGHJI) and nitrite (nir) reductase operons, as well as the putative nitrate transporter gene narT.</text>
</comment>
<keyword evidence="20" id="KW-0812">Transmembrane</keyword>
<evidence type="ECO:0000256" key="9">
    <source>
        <dbReference type="ARBA" id="ARBA00022553"/>
    </source>
</evidence>
<dbReference type="InterPro" id="IPR036890">
    <property type="entry name" value="HATPase_C_sf"/>
</dbReference>
<evidence type="ECO:0000256" key="20">
    <source>
        <dbReference type="SAM" id="Phobius"/>
    </source>
</evidence>
<dbReference type="SMART" id="SM00304">
    <property type="entry name" value="HAMP"/>
    <property type="match status" value="1"/>
</dbReference>
<keyword evidence="20" id="KW-1133">Transmembrane helix</keyword>
<dbReference type="InterPro" id="IPR050482">
    <property type="entry name" value="Sensor_HK_TwoCompSys"/>
</dbReference>
<dbReference type="InterPro" id="IPR004358">
    <property type="entry name" value="Sig_transdc_His_kin-like_C"/>
</dbReference>
<dbReference type="Proteomes" id="UP001332192">
    <property type="component" value="Chromosome"/>
</dbReference>
<dbReference type="InterPro" id="IPR036280">
    <property type="entry name" value="Multihaem_cyt_sf"/>
</dbReference>
<evidence type="ECO:0000259" key="21">
    <source>
        <dbReference type="PROSITE" id="PS50109"/>
    </source>
</evidence>
<dbReference type="PROSITE" id="PS50109">
    <property type="entry name" value="HIS_KIN"/>
    <property type="match status" value="1"/>
</dbReference>
<keyword evidence="9" id="KW-0597">Phosphoprotein</keyword>
<dbReference type="InterPro" id="IPR005467">
    <property type="entry name" value="His_kinase_dom"/>
</dbReference>
<dbReference type="SUPFAM" id="SSF48695">
    <property type="entry name" value="Multiheme cytochromes"/>
    <property type="match status" value="1"/>
</dbReference>
<keyword evidence="15" id="KW-0411">Iron-sulfur</keyword>
<dbReference type="Gene3D" id="1.20.5.1930">
    <property type="match status" value="1"/>
</dbReference>
<keyword evidence="20" id="KW-0472">Membrane</keyword>
<dbReference type="CDD" id="cd06225">
    <property type="entry name" value="HAMP"/>
    <property type="match status" value="1"/>
</dbReference>
<keyword evidence="12" id="KW-0418">Kinase</keyword>
<organism evidence="23 24">
    <name type="scientific">Carboxydichorda subterranea</name>
    <dbReference type="NCBI Taxonomy" id="3109565"/>
    <lineage>
        <taxon>Bacteria</taxon>
        <taxon>Bacillati</taxon>
        <taxon>Bacillota</taxon>
        <taxon>Limnochordia</taxon>
        <taxon>Limnochordales</taxon>
        <taxon>Geochordaceae</taxon>
        <taxon>Carboxydichorda</taxon>
    </lineage>
</organism>
<dbReference type="InterPro" id="IPR011712">
    <property type="entry name" value="Sig_transdc_His_kin_sub3_dim/P"/>
</dbReference>
<protein>
    <recommendedName>
        <fullName evidence="6">Oxygen sensor histidine kinase NreB</fullName>
        <ecNumber evidence="5">2.7.13.3</ecNumber>
    </recommendedName>
    <alternativeName>
        <fullName evidence="17">Nitrogen regulation protein B</fullName>
    </alternativeName>
</protein>
<evidence type="ECO:0000313" key="24">
    <source>
        <dbReference type="Proteomes" id="UP001332192"/>
    </source>
</evidence>
<evidence type="ECO:0000256" key="4">
    <source>
        <dbReference type="ARBA" id="ARBA00004496"/>
    </source>
</evidence>
<gene>
    <name evidence="23" type="ORF">U7230_12285</name>
</gene>
<evidence type="ECO:0000313" key="23">
    <source>
        <dbReference type="EMBL" id="WRP16854.1"/>
    </source>
</evidence>
<dbReference type="Gene3D" id="6.10.340.10">
    <property type="match status" value="1"/>
</dbReference>
<comment type="subcellular location">
    <subcellularLocation>
        <location evidence="4">Cytoplasm</location>
    </subcellularLocation>
    <subcellularLocation>
        <location evidence="3">Membrane</location>
    </subcellularLocation>
</comment>
<evidence type="ECO:0000256" key="17">
    <source>
        <dbReference type="ARBA" id="ARBA00030800"/>
    </source>
</evidence>
<evidence type="ECO:0000256" key="13">
    <source>
        <dbReference type="ARBA" id="ARBA00023004"/>
    </source>
</evidence>
<evidence type="ECO:0000259" key="22">
    <source>
        <dbReference type="PROSITE" id="PS50885"/>
    </source>
</evidence>
<feature type="transmembrane region" description="Helical" evidence="20">
    <location>
        <begin position="225"/>
        <end position="244"/>
    </location>
</feature>
<dbReference type="CDD" id="cd16917">
    <property type="entry name" value="HATPase_UhpB-NarQ-NarX-like"/>
    <property type="match status" value="1"/>
</dbReference>
<keyword evidence="7" id="KW-0004">4Fe-4S</keyword>
<feature type="region of interest" description="Disordered" evidence="19">
    <location>
        <begin position="1"/>
        <end position="20"/>
    </location>
</feature>
<dbReference type="SUPFAM" id="SSF158472">
    <property type="entry name" value="HAMP domain-like"/>
    <property type="match status" value="1"/>
</dbReference>
<keyword evidence="8" id="KW-0963">Cytoplasm</keyword>
<evidence type="ECO:0000256" key="11">
    <source>
        <dbReference type="ARBA" id="ARBA00022723"/>
    </source>
</evidence>
<evidence type="ECO:0000256" key="1">
    <source>
        <dbReference type="ARBA" id="ARBA00000085"/>
    </source>
</evidence>
<comment type="catalytic activity">
    <reaction evidence="1">
        <text>ATP + protein L-histidine = ADP + protein N-phospho-L-histidine.</text>
        <dbReference type="EC" id="2.7.13.3"/>
    </reaction>
</comment>
<dbReference type="Pfam" id="PF00672">
    <property type="entry name" value="HAMP"/>
    <property type="match status" value="1"/>
</dbReference>
<dbReference type="Pfam" id="PF02518">
    <property type="entry name" value="HATPase_c"/>
    <property type="match status" value="1"/>
</dbReference>
<evidence type="ECO:0000256" key="8">
    <source>
        <dbReference type="ARBA" id="ARBA00022490"/>
    </source>
</evidence>
<evidence type="ECO:0000256" key="10">
    <source>
        <dbReference type="ARBA" id="ARBA00022679"/>
    </source>
</evidence>
<dbReference type="PROSITE" id="PS50885">
    <property type="entry name" value="HAMP"/>
    <property type="match status" value="1"/>
</dbReference>
<dbReference type="PRINTS" id="PR00344">
    <property type="entry name" value="BCTRLSENSOR"/>
</dbReference>
<keyword evidence="23" id="KW-0067">ATP-binding</keyword>
<keyword evidence="11" id="KW-0479">Metal-binding</keyword>
<dbReference type="SUPFAM" id="SSF55874">
    <property type="entry name" value="ATPase domain of HSP90 chaperone/DNA topoisomerase II/histidine kinase"/>
    <property type="match status" value="1"/>
</dbReference>
<dbReference type="EMBL" id="CP141615">
    <property type="protein sequence ID" value="WRP16854.1"/>
    <property type="molecule type" value="Genomic_DNA"/>
</dbReference>
<feature type="coiled-coil region" evidence="18">
    <location>
        <begin position="279"/>
        <end position="313"/>
    </location>
</feature>
<dbReference type="Gene3D" id="3.30.450.290">
    <property type="match status" value="1"/>
</dbReference>
<dbReference type="SMART" id="SM00387">
    <property type="entry name" value="HATPase_c"/>
    <property type="match status" value="1"/>
</dbReference>
<keyword evidence="24" id="KW-1185">Reference proteome</keyword>
<keyword evidence="13" id="KW-0408">Iron</keyword>